<dbReference type="PANTHER" id="PTHR48094">
    <property type="entry name" value="PROTEIN/NUCLEIC ACID DEGLYCASE DJ-1-RELATED"/>
    <property type="match status" value="1"/>
</dbReference>
<sequence>MTSKRVAVLLAPGYEELEAVTVVDIFRRAGIECDIVGLEKGPIPSARDVKIIPDVYIDEALDQAYDLIVLPGGIDGTENLAKDDRVVALLTRQLEMGKKVGAICAAPTVLERHNLVTGKTITCHPITRDAIKKANISDDRVVVDGLVITSQGPGTAMDFALKLVEDLVGPQKVEELKKGLLV</sequence>
<dbReference type="InterPro" id="IPR029062">
    <property type="entry name" value="Class_I_gatase-like"/>
</dbReference>
<reference evidence="3 4" key="1">
    <citation type="submission" date="2016-06" db="EMBL/GenBank/DDBJ databases">
        <title>Respiratory ammonification of nitrate coupled to the oxidation of elemental sulfur in deep-sea autotrophic thermophilic bacteria.</title>
        <authorList>
            <person name="Slobodkina G.B."/>
            <person name="Mardanov A.V."/>
            <person name="Ravin N.V."/>
            <person name="Frolova A.A."/>
            <person name="Viryasiv M.B."/>
            <person name="Chernyh N.A."/>
            <person name="Bonch-Osmolovskaya E.A."/>
            <person name="Slobodkin A.I."/>
        </authorList>
    </citation>
    <scope>NUCLEOTIDE SEQUENCE [LARGE SCALE GENOMIC DNA]</scope>
    <source>
        <strain evidence="3 4">S69</strain>
    </source>
</reference>
<dbReference type="Pfam" id="PF01965">
    <property type="entry name" value="DJ-1_PfpI"/>
    <property type="match status" value="1"/>
</dbReference>
<dbReference type="InterPro" id="IPR050325">
    <property type="entry name" value="Prot/Nucl_acid_deglycase"/>
</dbReference>
<dbReference type="SUPFAM" id="SSF52317">
    <property type="entry name" value="Class I glutamine amidotransferase-like"/>
    <property type="match status" value="1"/>
</dbReference>
<evidence type="ECO:0000256" key="1">
    <source>
        <dbReference type="ARBA" id="ARBA00022737"/>
    </source>
</evidence>
<dbReference type="GO" id="GO:0016740">
    <property type="term" value="F:transferase activity"/>
    <property type="evidence" value="ECO:0007669"/>
    <property type="project" value="UniProtKB-KW"/>
</dbReference>
<keyword evidence="3" id="KW-0808">Transferase</keyword>
<keyword evidence="4" id="KW-1185">Reference proteome</keyword>
<dbReference type="AlphaFoldDB" id="A0A1B9F685"/>
<feature type="domain" description="DJ-1/PfpI" evidence="2">
    <location>
        <begin position="4"/>
        <end position="165"/>
    </location>
</feature>
<dbReference type="EMBL" id="MAGO01000006">
    <property type="protein sequence ID" value="OCC15281.1"/>
    <property type="molecule type" value="Genomic_DNA"/>
</dbReference>
<organism evidence="3 4">
    <name type="scientific">Dissulfuribacter thermophilus</name>
    <dbReference type="NCBI Taxonomy" id="1156395"/>
    <lineage>
        <taxon>Bacteria</taxon>
        <taxon>Pseudomonadati</taxon>
        <taxon>Thermodesulfobacteriota</taxon>
        <taxon>Dissulfuribacteria</taxon>
        <taxon>Dissulfuribacterales</taxon>
        <taxon>Dissulfuribacteraceae</taxon>
        <taxon>Dissulfuribacter</taxon>
    </lineage>
</organism>
<keyword evidence="3" id="KW-0315">Glutamine amidotransferase</keyword>
<dbReference type="NCBIfam" id="TIGR01383">
    <property type="entry name" value="not_thiJ"/>
    <property type="match status" value="1"/>
</dbReference>
<gene>
    <name evidence="3" type="ORF">DBT_1404</name>
</gene>
<comment type="caution">
    <text evidence="3">The sequence shown here is derived from an EMBL/GenBank/DDBJ whole genome shotgun (WGS) entry which is preliminary data.</text>
</comment>
<dbReference type="InterPro" id="IPR006287">
    <property type="entry name" value="DJ-1"/>
</dbReference>
<dbReference type="STRING" id="1156395.DBT_1404"/>
<evidence type="ECO:0000313" key="3">
    <source>
        <dbReference type="EMBL" id="OCC15281.1"/>
    </source>
</evidence>
<dbReference type="GO" id="GO:0005737">
    <property type="term" value="C:cytoplasm"/>
    <property type="evidence" value="ECO:0007669"/>
    <property type="project" value="UniProtKB-ARBA"/>
</dbReference>
<dbReference type="FunFam" id="3.40.50.880:FF:000015">
    <property type="entry name" value="Protein DJ-1 homolog C"/>
    <property type="match status" value="1"/>
</dbReference>
<keyword evidence="1" id="KW-0677">Repeat</keyword>
<protein>
    <submittedName>
        <fullName evidence="3">Type 1 glutamine amidotransferase</fullName>
    </submittedName>
</protein>
<dbReference type="RefSeq" id="WP_067618097.1">
    <property type="nucleotide sequence ID" value="NZ_MAGO01000006.1"/>
</dbReference>
<proteinExistence type="predicted"/>
<dbReference type="OrthoDB" id="9792284at2"/>
<accession>A0A1B9F685</accession>
<evidence type="ECO:0000259" key="2">
    <source>
        <dbReference type="Pfam" id="PF01965"/>
    </source>
</evidence>
<dbReference type="Gene3D" id="3.40.50.880">
    <property type="match status" value="1"/>
</dbReference>
<dbReference type="Proteomes" id="UP000093080">
    <property type="component" value="Unassembled WGS sequence"/>
</dbReference>
<dbReference type="PATRIC" id="fig|1156395.6.peg.1418"/>
<dbReference type="InterPro" id="IPR002818">
    <property type="entry name" value="DJ-1/PfpI"/>
</dbReference>
<evidence type="ECO:0000313" key="4">
    <source>
        <dbReference type="Proteomes" id="UP000093080"/>
    </source>
</evidence>
<name>A0A1B9F685_9BACT</name>
<dbReference type="CDD" id="cd03135">
    <property type="entry name" value="GATase1_DJ-1"/>
    <property type="match status" value="1"/>
</dbReference>
<dbReference type="PANTHER" id="PTHR48094:SF12">
    <property type="entry name" value="PARKINSON DISEASE PROTEIN 7 HOMOLOG"/>
    <property type="match status" value="1"/>
</dbReference>